<comment type="caution">
    <text evidence="4">The sequence shown here is derived from an EMBL/GenBank/DDBJ whole genome shotgun (WGS) entry which is preliminary data.</text>
</comment>
<dbReference type="SUPFAM" id="SSF54189">
    <property type="entry name" value="Ribosomal proteins S24e, L23 and L15e"/>
    <property type="match status" value="1"/>
</dbReference>
<dbReference type="PANTHER" id="PTHR10496">
    <property type="entry name" value="40S RIBOSOMAL PROTEIN S24"/>
    <property type="match status" value="1"/>
</dbReference>
<gene>
    <name evidence="4" type="ORF">HHK36_013105</name>
</gene>
<dbReference type="GO" id="GO:0005840">
    <property type="term" value="C:ribosome"/>
    <property type="evidence" value="ECO:0007669"/>
    <property type="project" value="UniProtKB-KW"/>
</dbReference>
<dbReference type="Pfam" id="PF01282">
    <property type="entry name" value="Ribosomal_S24e"/>
    <property type="match status" value="1"/>
</dbReference>
<dbReference type="OrthoDB" id="10251131at2759"/>
<dbReference type="Proteomes" id="UP000655225">
    <property type="component" value="Unassembled WGS sequence"/>
</dbReference>
<dbReference type="GO" id="GO:1990904">
    <property type="term" value="C:ribonucleoprotein complex"/>
    <property type="evidence" value="ECO:0007669"/>
    <property type="project" value="UniProtKB-KW"/>
</dbReference>
<dbReference type="InterPro" id="IPR012678">
    <property type="entry name" value="Ribosomal_uL23/eL15/eS24_sf"/>
</dbReference>
<feature type="compositionally biased region" description="Basic and acidic residues" evidence="3">
    <location>
        <begin position="168"/>
        <end position="185"/>
    </location>
</feature>
<dbReference type="Gene3D" id="3.30.70.3370">
    <property type="match status" value="1"/>
</dbReference>
<dbReference type="InterPro" id="IPR053709">
    <property type="entry name" value="eRP_eS24_sf"/>
</dbReference>
<evidence type="ECO:0000256" key="2">
    <source>
        <dbReference type="ARBA" id="ARBA00023274"/>
    </source>
</evidence>
<keyword evidence="2" id="KW-0687">Ribonucleoprotein</keyword>
<dbReference type="GO" id="GO:0006412">
    <property type="term" value="P:translation"/>
    <property type="evidence" value="ECO:0007669"/>
    <property type="project" value="InterPro"/>
</dbReference>
<name>A0A835DF38_TETSI</name>
<evidence type="ECO:0000256" key="3">
    <source>
        <dbReference type="SAM" id="MobiDB-lite"/>
    </source>
</evidence>
<organism evidence="4 5">
    <name type="scientific">Tetracentron sinense</name>
    <name type="common">Spur-leaf</name>
    <dbReference type="NCBI Taxonomy" id="13715"/>
    <lineage>
        <taxon>Eukaryota</taxon>
        <taxon>Viridiplantae</taxon>
        <taxon>Streptophyta</taxon>
        <taxon>Embryophyta</taxon>
        <taxon>Tracheophyta</taxon>
        <taxon>Spermatophyta</taxon>
        <taxon>Magnoliopsida</taxon>
        <taxon>Trochodendrales</taxon>
        <taxon>Trochodendraceae</taxon>
        <taxon>Tetracentron</taxon>
    </lineage>
</organism>
<sequence length="204" mass="23596">MMSIVEVLKAQLIELGSNMNKQNEEWTSWKNLLQNLKIAKGITEVIVPEFKSYSGARDAKELRNFLRKTKCTSKHLILEDKKEQVHIAVNHLSENAMLRWRQSLDNIMKGLCNIQNLKAIQMQYSHLNSGPILEEGKSTVIGLIYDYIEDAKNFEPKYRLIRNGLDTKVEKSRKQTKERKNEIKKIRGVKKTKTGNAAKGRKKK</sequence>
<protein>
    <submittedName>
        <fullName evidence="4">Uncharacterized protein</fullName>
    </submittedName>
</protein>
<feature type="compositionally biased region" description="Basic residues" evidence="3">
    <location>
        <begin position="186"/>
        <end position="204"/>
    </location>
</feature>
<proteinExistence type="predicted"/>
<evidence type="ECO:0000313" key="4">
    <source>
        <dbReference type="EMBL" id="KAF8402153.1"/>
    </source>
</evidence>
<dbReference type="GO" id="GO:0003735">
    <property type="term" value="F:structural constituent of ribosome"/>
    <property type="evidence" value="ECO:0007669"/>
    <property type="project" value="InterPro"/>
</dbReference>
<evidence type="ECO:0000313" key="5">
    <source>
        <dbReference type="Proteomes" id="UP000655225"/>
    </source>
</evidence>
<feature type="region of interest" description="Disordered" evidence="3">
    <location>
        <begin position="168"/>
        <end position="204"/>
    </location>
</feature>
<reference evidence="4 5" key="1">
    <citation type="submission" date="2020-04" db="EMBL/GenBank/DDBJ databases">
        <title>Plant Genome Project.</title>
        <authorList>
            <person name="Zhang R.-G."/>
        </authorList>
    </citation>
    <scope>NUCLEOTIDE SEQUENCE [LARGE SCALE GENOMIC DNA]</scope>
    <source>
        <strain evidence="4">YNK0</strain>
        <tissue evidence="4">Leaf</tissue>
    </source>
</reference>
<keyword evidence="1" id="KW-0689">Ribosomal protein</keyword>
<evidence type="ECO:0000256" key="1">
    <source>
        <dbReference type="ARBA" id="ARBA00022980"/>
    </source>
</evidence>
<dbReference type="AlphaFoldDB" id="A0A835DF38"/>
<keyword evidence="5" id="KW-1185">Reference proteome</keyword>
<dbReference type="InterPro" id="IPR001976">
    <property type="entry name" value="Ribosomal_eS24"/>
</dbReference>
<dbReference type="EMBL" id="JABCRI010000008">
    <property type="protein sequence ID" value="KAF8402153.1"/>
    <property type="molecule type" value="Genomic_DNA"/>
</dbReference>
<accession>A0A835DF38</accession>